<keyword evidence="15" id="KW-0234">DNA repair</keyword>
<dbReference type="EC" id="2.7.7.7" evidence="4"/>
<organism evidence="18">
    <name type="scientific">hydrothermal vent metagenome</name>
    <dbReference type="NCBI Taxonomy" id="652676"/>
    <lineage>
        <taxon>unclassified sequences</taxon>
        <taxon>metagenomes</taxon>
        <taxon>ecological metagenomes</taxon>
    </lineage>
</organism>
<evidence type="ECO:0000256" key="9">
    <source>
        <dbReference type="ARBA" id="ARBA00022705"/>
    </source>
</evidence>
<feature type="domain" description="UmuC" evidence="17">
    <location>
        <begin position="21"/>
        <end position="226"/>
    </location>
</feature>
<keyword evidence="14" id="KW-0238">DNA-binding</keyword>
<dbReference type="PROSITE" id="PS50173">
    <property type="entry name" value="UMUC"/>
    <property type="match status" value="1"/>
</dbReference>
<dbReference type="FunFam" id="3.30.1490.100:FF:000004">
    <property type="entry name" value="DNA polymerase IV"/>
    <property type="match status" value="1"/>
</dbReference>
<dbReference type="NCBIfam" id="NF002677">
    <property type="entry name" value="PRK02406.1"/>
    <property type="match status" value="1"/>
</dbReference>
<keyword evidence="7 18" id="KW-0808">Transferase</keyword>
<comment type="similarity">
    <text evidence="3">Belongs to the DNA polymerase type-Y family.</text>
</comment>
<evidence type="ECO:0000256" key="13">
    <source>
        <dbReference type="ARBA" id="ARBA00022932"/>
    </source>
</evidence>
<dbReference type="CDD" id="cd03586">
    <property type="entry name" value="PolY_Pol_IV_kappa"/>
    <property type="match status" value="1"/>
</dbReference>
<dbReference type="Gene3D" id="3.40.1170.60">
    <property type="match status" value="1"/>
</dbReference>
<dbReference type="GO" id="GO:0046872">
    <property type="term" value="F:metal ion binding"/>
    <property type="evidence" value="ECO:0007669"/>
    <property type="project" value="UniProtKB-KW"/>
</dbReference>
<dbReference type="GO" id="GO:0006281">
    <property type="term" value="P:DNA repair"/>
    <property type="evidence" value="ECO:0007669"/>
    <property type="project" value="UniProtKB-KW"/>
</dbReference>
<evidence type="ECO:0000256" key="16">
    <source>
        <dbReference type="ARBA" id="ARBA00049244"/>
    </source>
</evidence>
<dbReference type="EMBL" id="UOGG01000058">
    <property type="protein sequence ID" value="VAX28323.1"/>
    <property type="molecule type" value="Genomic_DNA"/>
</dbReference>
<dbReference type="GO" id="GO:0009432">
    <property type="term" value="P:SOS response"/>
    <property type="evidence" value="ECO:0007669"/>
    <property type="project" value="TreeGrafter"/>
</dbReference>
<dbReference type="Gene3D" id="3.30.1490.100">
    <property type="entry name" value="DNA polymerase, Y-family, little finger domain"/>
    <property type="match status" value="1"/>
</dbReference>
<keyword evidence="11" id="KW-0227">DNA damage</keyword>
<dbReference type="GO" id="GO:0003684">
    <property type="term" value="F:damaged DNA binding"/>
    <property type="evidence" value="ECO:0007669"/>
    <property type="project" value="InterPro"/>
</dbReference>
<keyword evidence="12" id="KW-0460">Magnesium</keyword>
<dbReference type="InterPro" id="IPR043502">
    <property type="entry name" value="DNA/RNA_pol_sf"/>
</dbReference>
<comment type="subcellular location">
    <subcellularLocation>
        <location evidence="2">Cytoplasm</location>
    </subcellularLocation>
</comment>
<evidence type="ECO:0000259" key="17">
    <source>
        <dbReference type="PROSITE" id="PS50173"/>
    </source>
</evidence>
<evidence type="ECO:0000256" key="6">
    <source>
        <dbReference type="ARBA" id="ARBA00022490"/>
    </source>
</evidence>
<dbReference type="InterPro" id="IPR022880">
    <property type="entry name" value="DNApol_IV"/>
</dbReference>
<evidence type="ECO:0000256" key="8">
    <source>
        <dbReference type="ARBA" id="ARBA00022695"/>
    </source>
</evidence>
<dbReference type="GO" id="GO:0006260">
    <property type="term" value="P:DNA replication"/>
    <property type="evidence" value="ECO:0007669"/>
    <property type="project" value="UniProtKB-KW"/>
</dbReference>
<dbReference type="InterPro" id="IPR017961">
    <property type="entry name" value="DNA_pol_Y-fam_little_finger"/>
</dbReference>
<dbReference type="PANTHER" id="PTHR11076">
    <property type="entry name" value="DNA REPAIR POLYMERASE UMUC / TRANSFERASE FAMILY MEMBER"/>
    <property type="match status" value="1"/>
</dbReference>
<dbReference type="SUPFAM" id="SSF100879">
    <property type="entry name" value="Lesion bypass DNA polymerase (Y-family), little finger domain"/>
    <property type="match status" value="1"/>
</dbReference>
<keyword evidence="5" id="KW-0515">Mutator protein</keyword>
<evidence type="ECO:0000256" key="7">
    <source>
        <dbReference type="ARBA" id="ARBA00022679"/>
    </source>
</evidence>
<dbReference type="InterPro" id="IPR036775">
    <property type="entry name" value="DNA_pol_Y-fam_lit_finger_sf"/>
</dbReference>
<reference evidence="18" key="1">
    <citation type="submission" date="2018-06" db="EMBL/GenBank/DDBJ databases">
        <authorList>
            <person name="Zhirakovskaya E."/>
        </authorList>
    </citation>
    <scope>NUCLEOTIDE SEQUENCE</scope>
</reference>
<dbReference type="Gene3D" id="1.10.150.20">
    <property type="entry name" value="5' to 3' exonuclease, C-terminal subdomain"/>
    <property type="match status" value="1"/>
</dbReference>
<gene>
    <name evidence="18" type="ORF">MNBD_NITROSPINAE05-406</name>
</gene>
<dbReference type="SUPFAM" id="SSF56672">
    <property type="entry name" value="DNA/RNA polymerases"/>
    <property type="match status" value="1"/>
</dbReference>
<evidence type="ECO:0000256" key="15">
    <source>
        <dbReference type="ARBA" id="ARBA00023204"/>
    </source>
</evidence>
<dbReference type="PANTHER" id="PTHR11076:SF33">
    <property type="entry name" value="DNA POLYMERASE KAPPA"/>
    <property type="match status" value="1"/>
</dbReference>
<dbReference type="InterPro" id="IPR043128">
    <property type="entry name" value="Rev_trsase/Diguanyl_cyclase"/>
</dbReference>
<dbReference type="GO" id="GO:0003887">
    <property type="term" value="F:DNA-directed DNA polymerase activity"/>
    <property type="evidence" value="ECO:0007669"/>
    <property type="project" value="UniProtKB-KW"/>
</dbReference>
<keyword evidence="8 18" id="KW-0548">Nucleotidyltransferase</keyword>
<evidence type="ECO:0000256" key="5">
    <source>
        <dbReference type="ARBA" id="ARBA00022457"/>
    </source>
</evidence>
<dbReference type="AlphaFoldDB" id="A0A3B1CUP4"/>
<evidence type="ECO:0000256" key="10">
    <source>
        <dbReference type="ARBA" id="ARBA00022723"/>
    </source>
</evidence>
<evidence type="ECO:0000256" key="1">
    <source>
        <dbReference type="ARBA" id="ARBA00001946"/>
    </source>
</evidence>
<keyword evidence="6" id="KW-0963">Cytoplasm</keyword>
<comment type="cofactor">
    <cofactor evidence="1">
        <name>Mg(2+)</name>
        <dbReference type="ChEBI" id="CHEBI:18420"/>
    </cofactor>
</comment>
<dbReference type="Pfam" id="PF11799">
    <property type="entry name" value="IMS_C"/>
    <property type="match status" value="1"/>
</dbReference>
<name>A0A3B1CUP4_9ZZZZ</name>
<evidence type="ECO:0000256" key="11">
    <source>
        <dbReference type="ARBA" id="ARBA00022763"/>
    </source>
</evidence>
<proteinExistence type="inferred from homology"/>
<evidence type="ECO:0000256" key="3">
    <source>
        <dbReference type="ARBA" id="ARBA00010945"/>
    </source>
</evidence>
<evidence type="ECO:0000256" key="4">
    <source>
        <dbReference type="ARBA" id="ARBA00012417"/>
    </source>
</evidence>
<dbReference type="GO" id="GO:0005829">
    <property type="term" value="C:cytosol"/>
    <property type="evidence" value="ECO:0007669"/>
    <property type="project" value="TreeGrafter"/>
</dbReference>
<protein>
    <recommendedName>
        <fullName evidence="4">DNA-directed DNA polymerase</fullName>
        <ecNumber evidence="4">2.7.7.7</ecNumber>
    </recommendedName>
</protein>
<dbReference type="Pfam" id="PF00817">
    <property type="entry name" value="IMS"/>
    <property type="match status" value="1"/>
</dbReference>
<keyword evidence="13" id="KW-0239">DNA-directed DNA polymerase</keyword>
<dbReference type="InterPro" id="IPR050116">
    <property type="entry name" value="DNA_polymerase-Y"/>
</dbReference>
<keyword evidence="10" id="KW-0479">Metal-binding</keyword>
<evidence type="ECO:0000256" key="12">
    <source>
        <dbReference type="ARBA" id="ARBA00022842"/>
    </source>
</evidence>
<sequence length="431" mass="47386">MSIKKVLNMRKSKKAVELRDILHVDMDAFFVSVEEVLDPSLKGKPVIVGQGKADPELYGPKSSPAESALAHSPPGVARRGVVAAASYAAREFGIHSAMPLAKAKRLCPHAIFLQGSHGVYAEFSRRVFKVLETFSPLVEKMSLDEAYVDLTGCLKLHGPVLLAAEKIRNQIKKEVGLNASIGIASNKLLAKVASAFVKPSGILWIAPGKEKKFLEPLPVGRIPGVGPKSDAHFKRMGIKTVGDLTTLPKELLEETHGKWGSGLYLKSRGICNSPVVGVVEDSRSISRETTFATDSADAGFLESKLSYLVEKAAGQLRGSELYARRVTLKLRTPDFKTVTRSHTLTQPTSEDHVIFSIVLQMFRKLFTKRTRVRLIGISLTSLTRDCSVQTDLFEQTSHEQWDDLYQGIDRIRKKYGFQSILRASSRGGDTT</sequence>
<accession>A0A3B1CUP4</accession>
<dbReference type="Gene3D" id="3.30.70.270">
    <property type="match status" value="1"/>
</dbReference>
<dbReference type="Pfam" id="PF21999">
    <property type="entry name" value="IMS_HHH_1"/>
    <property type="match status" value="1"/>
</dbReference>
<dbReference type="HAMAP" id="MF_01113">
    <property type="entry name" value="DNApol_IV"/>
    <property type="match status" value="1"/>
</dbReference>
<dbReference type="InterPro" id="IPR001126">
    <property type="entry name" value="UmuC"/>
</dbReference>
<evidence type="ECO:0000256" key="2">
    <source>
        <dbReference type="ARBA" id="ARBA00004496"/>
    </source>
</evidence>
<dbReference type="InterPro" id="IPR053848">
    <property type="entry name" value="IMS_HHH_1"/>
</dbReference>
<comment type="catalytic activity">
    <reaction evidence="16">
        <text>DNA(n) + a 2'-deoxyribonucleoside 5'-triphosphate = DNA(n+1) + diphosphate</text>
        <dbReference type="Rhea" id="RHEA:22508"/>
        <dbReference type="Rhea" id="RHEA-COMP:17339"/>
        <dbReference type="Rhea" id="RHEA-COMP:17340"/>
        <dbReference type="ChEBI" id="CHEBI:33019"/>
        <dbReference type="ChEBI" id="CHEBI:61560"/>
        <dbReference type="ChEBI" id="CHEBI:173112"/>
        <dbReference type="EC" id="2.7.7.7"/>
    </reaction>
</comment>
<evidence type="ECO:0000313" key="18">
    <source>
        <dbReference type="EMBL" id="VAX28323.1"/>
    </source>
</evidence>
<evidence type="ECO:0000256" key="14">
    <source>
        <dbReference type="ARBA" id="ARBA00023125"/>
    </source>
</evidence>
<dbReference type="GO" id="GO:0042276">
    <property type="term" value="P:error-prone translesion synthesis"/>
    <property type="evidence" value="ECO:0007669"/>
    <property type="project" value="TreeGrafter"/>
</dbReference>
<keyword evidence="9" id="KW-0235">DNA replication</keyword>